<keyword evidence="1" id="KW-0472">Membrane</keyword>
<name>A0A9W4XPD5_9PLEO</name>
<feature type="transmembrane region" description="Helical" evidence="1">
    <location>
        <begin position="66"/>
        <end position="88"/>
    </location>
</feature>
<evidence type="ECO:0000313" key="3">
    <source>
        <dbReference type="Proteomes" id="UP001152607"/>
    </source>
</evidence>
<keyword evidence="3" id="KW-1185">Reference proteome</keyword>
<dbReference type="EMBL" id="CAOQHR010000008">
    <property type="protein sequence ID" value="CAI6338763.1"/>
    <property type="molecule type" value="Genomic_DNA"/>
</dbReference>
<dbReference type="Proteomes" id="UP001152607">
    <property type="component" value="Unassembled WGS sequence"/>
</dbReference>
<reference evidence="2" key="1">
    <citation type="submission" date="2023-01" db="EMBL/GenBank/DDBJ databases">
        <authorList>
            <person name="Van Ghelder C."/>
            <person name="Rancurel C."/>
        </authorList>
    </citation>
    <scope>NUCLEOTIDE SEQUENCE</scope>
    <source>
        <strain evidence="2">CNCM I-4278</strain>
    </source>
</reference>
<accession>A0A9W4XPD5</accession>
<protein>
    <submittedName>
        <fullName evidence="2">Uncharacterized protein</fullName>
    </submittedName>
</protein>
<keyword evidence="1" id="KW-0812">Transmembrane</keyword>
<feature type="transmembrane region" description="Helical" evidence="1">
    <location>
        <begin position="179"/>
        <end position="200"/>
    </location>
</feature>
<organism evidence="2 3">
    <name type="scientific">Periconia digitata</name>
    <dbReference type="NCBI Taxonomy" id="1303443"/>
    <lineage>
        <taxon>Eukaryota</taxon>
        <taxon>Fungi</taxon>
        <taxon>Dikarya</taxon>
        <taxon>Ascomycota</taxon>
        <taxon>Pezizomycotina</taxon>
        <taxon>Dothideomycetes</taxon>
        <taxon>Pleosporomycetidae</taxon>
        <taxon>Pleosporales</taxon>
        <taxon>Massarineae</taxon>
        <taxon>Periconiaceae</taxon>
        <taxon>Periconia</taxon>
    </lineage>
</organism>
<sequence>MMEIKCRWHYAYPHCKYRGINIEFLHFGHLNTCVGGEYHDTKVKCPSGTQAPAVISFRKSPTKMSILTPFPCISLCLIIIAIMVPLSLPLCTVHITNIICLYLLKSPLLMAHYINESLDTPCALKLICCPGLFNDLSNLCHLSSANMEIFDFFLNLFDVCVFSVLVARFVPALGTTSVLLFPTVLLNFIEIVLCSQNLIIPGSQTRRSSVPQCASSLLPNVMIFADLAHPLRLASSRLLSSSYDLVL</sequence>
<feature type="transmembrane region" description="Helical" evidence="1">
    <location>
        <begin position="152"/>
        <end position="173"/>
    </location>
</feature>
<dbReference type="AlphaFoldDB" id="A0A9W4XPD5"/>
<evidence type="ECO:0000313" key="2">
    <source>
        <dbReference type="EMBL" id="CAI6338763.1"/>
    </source>
</evidence>
<comment type="caution">
    <text evidence="2">The sequence shown here is derived from an EMBL/GenBank/DDBJ whole genome shotgun (WGS) entry which is preliminary data.</text>
</comment>
<keyword evidence="1" id="KW-1133">Transmembrane helix</keyword>
<evidence type="ECO:0000256" key="1">
    <source>
        <dbReference type="SAM" id="Phobius"/>
    </source>
</evidence>
<gene>
    <name evidence="2" type="ORF">PDIGIT_LOCUS11897</name>
</gene>
<proteinExistence type="predicted"/>